<keyword evidence="7 10" id="KW-0805">Transcription regulation</keyword>
<evidence type="ECO:0000256" key="10">
    <source>
        <dbReference type="RuleBase" id="RU003311"/>
    </source>
</evidence>
<accession>Q8JAG8</accession>
<protein>
    <recommendedName>
        <fullName evidence="3 10">Protein Tat</fullName>
    </recommendedName>
</protein>
<dbReference type="PRINTS" id="PR00055">
    <property type="entry name" value="HIVTATDOMAIN"/>
</dbReference>
<comment type="similarity">
    <text evidence="2 10">Belongs to the lentiviruses Tat family.</text>
</comment>
<comment type="subcellular location">
    <subcellularLocation>
        <location evidence="1 10">Host nucleus</location>
        <location evidence="1 10">Host nucleolus</location>
    </subcellularLocation>
</comment>
<evidence type="ECO:0000256" key="7">
    <source>
        <dbReference type="ARBA" id="ARBA00023015"/>
    </source>
</evidence>
<dbReference type="GO" id="GO:0050434">
    <property type="term" value="P:positive regulation of viral transcription"/>
    <property type="evidence" value="ECO:0007669"/>
    <property type="project" value="InterPro"/>
</dbReference>
<feature type="compositionally biased region" description="Basic residues" evidence="11">
    <location>
        <begin position="149"/>
        <end position="158"/>
    </location>
</feature>
<evidence type="ECO:0000256" key="5">
    <source>
        <dbReference type="ARBA" id="ARBA00022581"/>
    </source>
</evidence>
<proteinExistence type="inferred from homology"/>
<dbReference type="GO" id="GO:0003723">
    <property type="term" value="F:RNA binding"/>
    <property type="evidence" value="ECO:0007669"/>
    <property type="project" value="UniProtKB-KW"/>
</dbReference>
<dbReference type="InterPro" id="IPR001831">
    <property type="entry name" value="IV_Tat"/>
</dbReference>
<organismHost>
    <name type="scientific">Cercopithecidae</name>
    <name type="common">Old World monkeys</name>
    <dbReference type="NCBI Taxonomy" id="9527"/>
</organismHost>
<dbReference type="GO" id="GO:0001070">
    <property type="term" value="F:RNA-binding transcription regulator activity"/>
    <property type="evidence" value="ECO:0007669"/>
    <property type="project" value="InterPro"/>
</dbReference>
<evidence type="ECO:0000256" key="8">
    <source>
        <dbReference type="ARBA" id="ARBA00023159"/>
    </source>
</evidence>
<sequence length="158" mass="17340">MDAFTGSIYQGDTQQLGPQGAPPHQTVTLFLMPILSSLGDPQDIAWMNRDPEECLLPNWQQPGAAPATPCSACYCKKCALHCQLCFLRKGLGLSLHGRSRKRKRPKATEPDPSVSSNQDSAGRATHLSPRRSLSHKQWNAVRQTQPKKALARKARSGP</sequence>
<dbReference type="Pfam" id="PF00539">
    <property type="entry name" value="Tat"/>
    <property type="match status" value="1"/>
</dbReference>
<evidence type="ECO:0000256" key="11">
    <source>
        <dbReference type="SAM" id="MobiDB-lite"/>
    </source>
</evidence>
<reference evidence="12 13" key="1">
    <citation type="journal article" date="2002" name="J. Virol.">
        <title>Characterization of a novel simian immunodeficiency virus with a vpu gene from greater spot-nosed monkeys (Cercopithecus nictitans) provides new insights into simian/human immunodeficiency virus phylogeny.</title>
        <authorList>
            <person name="Courgnaud V."/>
            <person name="Salemi M."/>
            <person name="Pourrut X."/>
            <person name="Mpoudi-Ngole E."/>
            <person name="Abela B."/>
            <person name="Auzel P."/>
            <person name="Bibollet-Ruche F."/>
            <person name="Hahn B."/>
            <person name="Vandamme A.M."/>
            <person name="Delaporte E."/>
            <person name="Peeters M."/>
        </authorList>
    </citation>
    <scope>NUCLEOTIDE SEQUENCE [LARGE SCALE GENOMIC DNA]</scope>
</reference>
<feature type="region of interest" description="Disordered" evidence="11">
    <location>
        <begin position="96"/>
        <end position="158"/>
    </location>
</feature>
<dbReference type="GO" id="GO:0044196">
    <property type="term" value="C:host cell nucleolus"/>
    <property type="evidence" value="ECO:0007669"/>
    <property type="project" value="UniProtKB-SubCell"/>
</dbReference>
<dbReference type="InterPro" id="IPR036963">
    <property type="entry name" value="Tat_dom_sf"/>
</dbReference>
<evidence type="ECO:0000256" key="9">
    <source>
        <dbReference type="ARBA" id="ARBA00023163"/>
    </source>
</evidence>
<evidence type="ECO:0000256" key="3">
    <source>
        <dbReference type="ARBA" id="ARBA00022376"/>
    </source>
</evidence>
<keyword evidence="9 10" id="KW-0804">Transcription</keyword>
<evidence type="ECO:0000313" key="13">
    <source>
        <dbReference type="Proteomes" id="UP000258489"/>
    </source>
</evidence>
<evidence type="ECO:0000256" key="4">
    <source>
        <dbReference type="ARBA" id="ARBA00022562"/>
    </source>
</evidence>
<keyword evidence="6 10" id="KW-0694">RNA-binding</keyword>
<evidence type="ECO:0000256" key="2">
    <source>
        <dbReference type="ARBA" id="ARBA00009398"/>
    </source>
</evidence>
<evidence type="ECO:0000313" key="12">
    <source>
        <dbReference type="EMBL" id="AAM90234.1"/>
    </source>
</evidence>
<dbReference type="Proteomes" id="UP000258489">
    <property type="component" value="Segment"/>
</dbReference>
<keyword evidence="8 10" id="KW-0010">Activator</keyword>
<keyword evidence="5" id="KW-0945">Host-virus interaction</keyword>
<evidence type="ECO:0000256" key="6">
    <source>
        <dbReference type="ARBA" id="ARBA00022884"/>
    </source>
</evidence>
<organismHost>
    <name type="scientific">Pan troglodytes</name>
    <name type="common">Chimpanzee</name>
    <dbReference type="NCBI Taxonomy" id="9598"/>
</organismHost>
<organism evidence="12 13">
    <name type="scientific">Simian immunodeficiency virus</name>
    <name type="common">SIV</name>
    <dbReference type="NCBI Taxonomy" id="11723"/>
    <lineage>
        <taxon>Viruses</taxon>
        <taxon>Riboviria</taxon>
        <taxon>Pararnavirae</taxon>
        <taxon>Artverviricota</taxon>
        <taxon>Revtraviricetes</taxon>
        <taxon>Ortervirales</taxon>
        <taxon>Retroviridae</taxon>
        <taxon>Orthoretrovirinae</taxon>
        <taxon>Lentivirus</taxon>
        <taxon>Lentivirus simimdef</taxon>
    </lineage>
</organism>
<evidence type="ECO:0000256" key="1">
    <source>
        <dbReference type="ARBA" id="ARBA00004307"/>
    </source>
</evidence>
<name>Q8JAG8_SIV</name>
<feature type="compositionally biased region" description="Polar residues" evidence="11">
    <location>
        <begin position="135"/>
        <end position="146"/>
    </location>
</feature>
<dbReference type="Gene3D" id="4.10.20.10">
    <property type="entry name" value="Tat domain"/>
    <property type="match status" value="1"/>
</dbReference>
<dbReference type="EMBL" id="AF468659">
    <property type="protein sequence ID" value="AAM90234.1"/>
    <property type="molecule type" value="Genomic_DNA"/>
</dbReference>
<keyword evidence="4 10" id="KW-1048">Host nucleus</keyword>